<keyword evidence="1" id="KW-0175">Coiled coil</keyword>
<accession>A0A2N2E9B8</accession>
<comment type="caution">
    <text evidence="3">The sequence shown here is derived from an EMBL/GenBank/DDBJ whole genome shotgun (WGS) entry which is preliminary data.</text>
</comment>
<feature type="domain" description="Kazal-like" evidence="2">
    <location>
        <begin position="128"/>
        <end position="177"/>
    </location>
</feature>
<organism evidence="3 4">
    <name type="scientific">Candidatus Falkowbacteria bacterium HGW-Falkowbacteria-1</name>
    <dbReference type="NCBI Taxonomy" id="2013768"/>
    <lineage>
        <taxon>Bacteria</taxon>
        <taxon>Candidatus Falkowiibacteriota</taxon>
    </lineage>
</organism>
<dbReference type="Proteomes" id="UP000233517">
    <property type="component" value="Unassembled WGS sequence"/>
</dbReference>
<dbReference type="GO" id="GO:0005615">
    <property type="term" value="C:extracellular space"/>
    <property type="evidence" value="ECO:0007669"/>
    <property type="project" value="TreeGrafter"/>
</dbReference>
<sequence>MNKKIFLVMLAFFIVFVVFNLKSANAIYGTDQESETSKVSSIALKADGTRIVWSTDGYSKDGFKVVWSKNESPTYPLRAKDKYHYFTDANKNSDTLEAFDGDGIYYVRVCEYLNGKCYTYSNQIKVTLGKNTEETKPVACTLEYAPVCAKNGKTYSNKCAAEKQYKQEVAYEGECKSTSVKDDMIEGIKEKADLLVNNDLQEILNELKELRNIIKEQQAELTYLKTLMGEMKIISEEARNSINSFVSYGVDDNTKKLGEGERAAVIYSFKEAFGKLPENEQELTDVIKIASGRWPENYNQEAELRAREMFMQIYKREVNEDNEKDMSAVKIMAYGLRQRAENRNLNSEKKGIEIFKNIFGEVPGTTEDWNIMQAITYSGATR</sequence>
<evidence type="ECO:0000313" key="4">
    <source>
        <dbReference type="Proteomes" id="UP000233517"/>
    </source>
</evidence>
<dbReference type="Pfam" id="PF07648">
    <property type="entry name" value="Kazal_2"/>
    <property type="match status" value="1"/>
</dbReference>
<dbReference type="InterPro" id="IPR002350">
    <property type="entry name" value="Kazal_dom"/>
</dbReference>
<protein>
    <recommendedName>
        <fullName evidence="2">Kazal-like domain-containing protein</fullName>
    </recommendedName>
</protein>
<dbReference type="EMBL" id="PHAI01000002">
    <property type="protein sequence ID" value="PKM91333.1"/>
    <property type="molecule type" value="Genomic_DNA"/>
</dbReference>
<evidence type="ECO:0000256" key="1">
    <source>
        <dbReference type="SAM" id="Coils"/>
    </source>
</evidence>
<reference evidence="3 4" key="1">
    <citation type="journal article" date="2017" name="ISME J.">
        <title>Potential for microbial H2 and metal transformations associated with novel bacteria and archaea in deep terrestrial subsurface sediments.</title>
        <authorList>
            <person name="Hernsdorf A.W."/>
            <person name="Amano Y."/>
            <person name="Miyakawa K."/>
            <person name="Ise K."/>
            <person name="Suzuki Y."/>
            <person name="Anantharaman K."/>
            <person name="Probst A."/>
            <person name="Burstein D."/>
            <person name="Thomas B.C."/>
            <person name="Banfield J.F."/>
        </authorList>
    </citation>
    <scope>NUCLEOTIDE SEQUENCE [LARGE SCALE GENOMIC DNA]</scope>
    <source>
        <strain evidence="3">HGW-Falkowbacteria-1</strain>
    </source>
</reference>
<dbReference type="SMART" id="SM00280">
    <property type="entry name" value="KAZAL"/>
    <property type="match status" value="1"/>
</dbReference>
<dbReference type="PANTHER" id="PTHR21131:SF0">
    <property type="entry name" value="GEO10195P1-RELATED"/>
    <property type="match status" value="1"/>
</dbReference>
<dbReference type="InterPro" id="IPR036058">
    <property type="entry name" value="Kazal_dom_sf"/>
</dbReference>
<feature type="coiled-coil region" evidence="1">
    <location>
        <begin position="197"/>
        <end position="227"/>
    </location>
</feature>
<dbReference type="AlphaFoldDB" id="A0A2N2E9B8"/>
<gene>
    <name evidence="3" type="ORF">CVU82_01910</name>
</gene>
<dbReference type="CDD" id="cd00104">
    <property type="entry name" value="KAZAL_FS"/>
    <property type="match status" value="1"/>
</dbReference>
<dbReference type="PROSITE" id="PS51465">
    <property type="entry name" value="KAZAL_2"/>
    <property type="match status" value="1"/>
</dbReference>
<evidence type="ECO:0000259" key="2">
    <source>
        <dbReference type="PROSITE" id="PS51465"/>
    </source>
</evidence>
<name>A0A2N2E9B8_9BACT</name>
<evidence type="ECO:0000313" key="3">
    <source>
        <dbReference type="EMBL" id="PKM91333.1"/>
    </source>
</evidence>
<proteinExistence type="predicted"/>
<dbReference type="PANTHER" id="PTHR21131">
    <property type="entry name" value="SERINE-TYPE ENDOPEPTIDASE INHIBITOR"/>
    <property type="match status" value="1"/>
</dbReference>
<dbReference type="SUPFAM" id="SSF100895">
    <property type="entry name" value="Kazal-type serine protease inhibitors"/>
    <property type="match status" value="1"/>
</dbReference>
<dbReference type="InterPro" id="IPR053265">
    <property type="entry name" value="Serpin"/>
</dbReference>
<dbReference type="Gene3D" id="3.30.60.30">
    <property type="match status" value="1"/>
</dbReference>